<evidence type="ECO:0000313" key="2">
    <source>
        <dbReference type="EMBL" id="GAV01030.1"/>
    </source>
</evidence>
<evidence type="ECO:0000256" key="1">
    <source>
        <dbReference type="SAM" id="MobiDB-lite"/>
    </source>
</evidence>
<sequence length="704" mass="80110">MVSQLLWSLIRSDVFIPLQISFLPVALGFATVLNLVKGQFPWEGAQSNFDPQQFENFYAPAERRRLIKAEPSLVPVITFKKSASSFTKQSNELDIGSSSFSAVKGGRSSRTARTLDGPSREPRHWMLDELNNQDLASSSIGQDAAVVTAYDATKDWNFMQRVPAASTRRNEDFLETHNGGYILTRQSQRPEQQQPLFRTNDRPMFFDYRLVDAQQRRVAAEQEYRRRAAIAKQKLRSREQSQSDTNAEKSSDGSDSAFSDNRDAASGQVFSRLSEQDLVLRQQELPPEFQQQDPRQRPRRFMVPPFMQQPDQLEQGPVPPQYRPRFFGRPVFDGDQDRLPPDNGFNGQETRQQLSDGPPIYPPNYEGQRGPPPQSRPIFAGEIPQNFPMRQYRPQRPRQPPPTDESPPGIEGGEQPRKEQQVSRQRALQNRPQFPPQEGRPSVQQQIPSEINRRPPPQNRPQRPMVRRPIQQISEGPPPEERPPSPAVERPEKALQSAESAEADAGVDRSVQPWNDDTLVRKPLFQKSQRPREPPQAPDRDVEERPPGRDQRPDRPQFDPNRRRRPMPNRRPSPSGALRRLPTPQQQQPESVDGLPQSDFDKRFPVFAPDRLDGTQRKKPPMTDDESNMEPGYVPVSKLRRFLYETSKLSSSSHGDLTESKDSKKGSTSQNASKNKPVDEEKSEPGYGPPNIDDGTDKEIKIGG</sequence>
<feature type="compositionally biased region" description="Basic and acidic residues" evidence="1">
    <location>
        <begin position="599"/>
        <end position="616"/>
    </location>
</feature>
<feature type="compositionally biased region" description="Polar residues" evidence="1">
    <location>
        <begin position="345"/>
        <end position="355"/>
    </location>
</feature>
<dbReference type="EMBL" id="BDGG01000006">
    <property type="protein sequence ID" value="GAV01030.1"/>
    <property type="molecule type" value="Genomic_DNA"/>
</dbReference>
<feature type="compositionally biased region" description="Low complexity" evidence="1">
    <location>
        <begin position="460"/>
        <end position="469"/>
    </location>
</feature>
<feature type="region of interest" description="Disordered" evidence="1">
    <location>
        <begin position="307"/>
        <end position="634"/>
    </location>
</feature>
<dbReference type="AlphaFoldDB" id="A0A1D1VHE0"/>
<feature type="region of interest" description="Disordered" evidence="1">
    <location>
        <begin position="100"/>
        <end position="121"/>
    </location>
</feature>
<name>A0A1D1VHE0_RAMVA</name>
<reference evidence="2 3" key="1">
    <citation type="journal article" date="2016" name="Nat. Commun.">
        <title>Extremotolerant tardigrade genome and improved radiotolerance of human cultured cells by tardigrade-unique protein.</title>
        <authorList>
            <person name="Hashimoto T."/>
            <person name="Horikawa D.D."/>
            <person name="Saito Y."/>
            <person name="Kuwahara H."/>
            <person name="Kozuka-Hata H."/>
            <person name="Shin-I T."/>
            <person name="Minakuchi Y."/>
            <person name="Ohishi K."/>
            <person name="Motoyama A."/>
            <person name="Aizu T."/>
            <person name="Enomoto A."/>
            <person name="Kondo K."/>
            <person name="Tanaka S."/>
            <person name="Hara Y."/>
            <person name="Koshikawa S."/>
            <person name="Sagara H."/>
            <person name="Miura T."/>
            <person name="Yokobori S."/>
            <person name="Miyagawa K."/>
            <person name="Suzuki Y."/>
            <person name="Kubo T."/>
            <person name="Oyama M."/>
            <person name="Kohara Y."/>
            <person name="Fujiyama A."/>
            <person name="Arakawa K."/>
            <person name="Katayama T."/>
            <person name="Toyoda A."/>
            <person name="Kunieda T."/>
        </authorList>
    </citation>
    <scope>NUCLEOTIDE SEQUENCE [LARGE SCALE GENOMIC DNA]</scope>
    <source>
        <strain evidence="2 3">YOKOZUNA-1</strain>
    </source>
</reference>
<protein>
    <submittedName>
        <fullName evidence="2">Uncharacterized protein</fullName>
    </submittedName>
</protein>
<dbReference type="Proteomes" id="UP000186922">
    <property type="component" value="Unassembled WGS sequence"/>
</dbReference>
<proteinExistence type="predicted"/>
<feature type="compositionally biased region" description="Basic and acidic residues" evidence="1">
    <location>
        <begin position="656"/>
        <end position="665"/>
    </location>
</feature>
<feature type="region of interest" description="Disordered" evidence="1">
    <location>
        <begin position="231"/>
        <end position="264"/>
    </location>
</feature>
<gene>
    <name evidence="2" type="primary">RvY_11805</name>
    <name evidence="2" type="synonym">RvY_11805.1</name>
    <name evidence="2" type="ORF">RvY_11805-1</name>
</gene>
<keyword evidence="3" id="KW-1185">Reference proteome</keyword>
<feature type="region of interest" description="Disordered" evidence="1">
    <location>
        <begin position="647"/>
        <end position="704"/>
    </location>
</feature>
<organism evidence="2 3">
    <name type="scientific">Ramazzottius varieornatus</name>
    <name type="common">Water bear</name>
    <name type="synonym">Tardigrade</name>
    <dbReference type="NCBI Taxonomy" id="947166"/>
    <lineage>
        <taxon>Eukaryota</taxon>
        <taxon>Metazoa</taxon>
        <taxon>Ecdysozoa</taxon>
        <taxon>Tardigrada</taxon>
        <taxon>Eutardigrada</taxon>
        <taxon>Parachela</taxon>
        <taxon>Hypsibioidea</taxon>
        <taxon>Ramazzottiidae</taxon>
        <taxon>Ramazzottius</taxon>
    </lineage>
</organism>
<comment type="caution">
    <text evidence="2">The sequence shown here is derived from an EMBL/GenBank/DDBJ whole genome shotgun (WGS) entry which is preliminary data.</text>
</comment>
<feature type="compositionally biased region" description="Basic and acidic residues" evidence="1">
    <location>
        <begin position="479"/>
        <end position="493"/>
    </location>
</feature>
<feature type="compositionally biased region" description="Polar residues" evidence="1">
    <location>
        <begin position="422"/>
        <end position="432"/>
    </location>
</feature>
<feature type="compositionally biased region" description="Basic and acidic residues" evidence="1">
    <location>
        <begin position="695"/>
        <end position="704"/>
    </location>
</feature>
<dbReference type="OrthoDB" id="10072607at2759"/>
<feature type="compositionally biased region" description="Basic and acidic residues" evidence="1">
    <location>
        <begin position="530"/>
        <end position="561"/>
    </location>
</feature>
<feature type="compositionally biased region" description="Basic and acidic residues" evidence="1">
    <location>
        <begin position="236"/>
        <end position="252"/>
    </location>
</feature>
<accession>A0A1D1VHE0</accession>
<evidence type="ECO:0000313" key="3">
    <source>
        <dbReference type="Proteomes" id="UP000186922"/>
    </source>
</evidence>